<feature type="domain" description="DUF1842" evidence="1">
    <location>
        <begin position="10"/>
        <end position="119"/>
    </location>
</feature>
<comment type="caution">
    <text evidence="2">The sequence shown here is derived from an EMBL/GenBank/DDBJ whole genome shotgun (WGS) entry which is preliminary data.</text>
</comment>
<dbReference type="EMBL" id="AUSV01000085">
    <property type="protein sequence ID" value="ESP92334.1"/>
    <property type="molecule type" value="Genomic_DNA"/>
</dbReference>
<name>V4HWM5_PSEL2</name>
<dbReference type="AlphaFoldDB" id="V4HWM5"/>
<dbReference type="Pfam" id="PF08896">
    <property type="entry name" value="DUF1842"/>
    <property type="match status" value="1"/>
</dbReference>
<evidence type="ECO:0000313" key="3">
    <source>
        <dbReference type="Proteomes" id="UP000017820"/>
    </source>
</evidence>
<organism evidence="2 3">
    <name type="scientific">Pseudoalteromonas luteoviolacea (strain 2ta16)</name>
    <dbReference type="NCBI Taxonomy" id="1353533"/>
    <lineage>
        <taxon>Bacteria</taxon>
        <taxon>Pseudomonadati</taxon>
        <taxon>Pseudomonadota</taxon>
        <taxon>Gammaproteobacteria</taxon>
        <taxon>Alteromonadales</taxon>
        <taxon>Pseudoalteromonadaceae</taxon>
        <taxon>Pseudoalteromonas</taxon>
    </lineage>
</organism>
<evidence type="ECO:0000259" key="1">
    <source>
        <dbReference type="Pfam" id="PF08896"/>
    </source>
</evidence>
<reference evidence="3" key="1">
    <citation type="journal article" date="2014" name="Nat. Chem. Biol.">
        <title>Biosynthesis of polybrominated aromatic organic compounds by marine bacteria.</title>
        <authorList>
            <person name="Agarwal V."/>
            <person name="El Gamal A.A."/>
            <person name="Yamanaka K."/>
            <person name="Poth D."/>
            <person name="Kersten R.D."/>
            <person name="Schorn M."/>
            <person name="Allen E.E."/>
            <person name="Moore B.S."/>
        </authorList>
    </citation>
    <scope>NUCLEOTIDE SEQUENCE [LARGE SCALE GENOMIC DNA]</scope>
    <source>
        <strain evidence="3">2ta16</strain>
    </source>
</reference>
<dbReference type="InterPro" id="IPR014992">
    <property type="entry name" value="DUF1842"/>
</dbReference>
<evidence type="ECO:0000313" key="2">
    <source>
        <dbReference type="EMBL" id="ESP92334.1"/>
    </source>
</evidence>
<accession>V4HWM5</accession>
<proteinExistence type="predicted"/>
<dbReference type="PATRIC" id="fig|1353533.3.peg.3388"/>
<dbReference type="RefSeq" id="WP_023400268.1">
    <property type="nucleotide sequence ID" value="NZ_AUSV01000085.1"/>
</dbReference>
<dbReference type="Proteomes" id="UP000017820">
    <property type="component" value="Unassembled WGS sequence"/>
</dbReference>
<protein>
    <recommendedName>
        <fullName evidence="1">DUF1842 domain-containing protein</fullName>
    </recommendedName>
</protein>
<gene>
    <name evidence="2" type="ORF">PL2TA16_04806</name>
</gene>
<sequence length="153" mass="17089">MLSTSCGINGLFLANYILGNDTAKPICQISLLVYVGDKTISGRAKVHLTQSDYTDLMFHLNGEFHYQQSSGSQCIAITLLGQQPQVCTPRQGVSCHYIKLDMLLNDNWRTGQASFSYKDLSSNTWCHLNPLKIKQVYNNNISDLAQLSLQVKD</sequence>